<dbReference type="OrthoDB" id="2951834at2759"/>
<dbReference type="InterPro" id="IPR038883">
    <property type="entry name" value="AN11006-like"/>
</dbReference>
<dbReference type="Pfam" id="PF24864">
    <property type="entry name" value="DUF7730"/>
    <property type="match status" value="1"/>
</dbReference>
<dbReference type="Proteomes" id="UP000324767">
    <property type="component" value="Unassembled WGS sequence"/>
</dbReference>
<sequence>MHMCVPILTPIPNRRQTSSHSELPASVRAVTMPQHLLTLPRELRDQIYTYFLSCKAVLPYDYRYEVRFRDNASMNGGRRGTRVIRFDPEYPLSTALLRTCEQIHDEGTEMLYGTNVFVFRLAMLLRKFLSNIPYKHLDKIRKITLDLSLYRYYSYPPPLLRLNAVLDEGQFDPRDEAVLRFLWRKGNAEMVEMAAGRESLRELSLQFTDVYGNVGSDRAFVAAADLFFQGKGLRDSWTRTALTDFGRRGGLLTFAGLSWDRTGKRIQRMAEYGWKRHSGFEPHKGAFGNFETYSGLEAV</sequence>
<evidence type="ECO:0000313" key="2">
    <source>
        <dbReference type="EMBL" id="KAA6411216.1"/>
    </source>
</evidence>
<protein>
    <recommendedName>
        <fullName evidence="1">DUF7730 domain-containing protein</fullName>
    </recommendedName>
</protein>
<dbReference type="InterPro" id="IPR056632">
    <property type="entry name" value="DUF7730"/>
</dbReference>
<dbReference type="PANTHER" id="PTHR42085">
    <property type="entry name" value="F-BOX DOMAIN-CONTAINING PROTEIN"/>
    <property type="match status" value="1"/>
</dbReference>
<dbReference type="AlphaFoldDB" id="A0A5M8PNU5"/>
<evidence type="ECO:0000259" key="1">
    <source>
        <dbReference type="Pfam" id="PF24864"/>
    </source>
</evidence>
<name>A0A5M8PNU5_9LECA</name>
<comment type="caution">
    <text evidence="2">The sequence shown here is derived from an EMBL/GenBank/DDBJ whole genome shotgun (WGS) entry which is preliminary data.</text>
</comment>
<feature type="domain" description="DUF7730" evidence="1">
    <location>
        <begin position="36"/>
        <end position="157"/>
    </location>
</feature>
<gene>
    <name evidence="2" type="ORF">FRX48_04496</name>
</gene>
<organism evidence="2 3">
    <name type="scientific">Lasallia pustulata</name>
    <dbReference type="NCBI Taxonomy" id="136370"/>
    <lineage>
        <taxon>Eukaryota</taxon>
        <taxon>Fungi</taxon>
        <taxon>Dikarya</taxon>
        <taxon>Ascomycota</taxon>
        <taxon>Pezizomycotina</taxon>
        <taxon>Lecanoromycetes</taxon>
        <taxon>OSLEUM clade</taxon>
        <taxon>Umbilicariomycetidae</taxon>
        <taxon>Umbilicariales</taxon>
        <taxon>Umbilicariaceae</taxon>
        <taxon>Lasallia</taxon>
    </lineage>
</organism>
<proteinExistence type="predicted"/>
<reference evidence="2 3" key="1">
    <citation type="submission" date="2019-09" db="EMBL/GenBank/DDBJ databases">
        <title>The hologenome of the rock-dwelling lichen Lasallia pustulata.</title>
        <authorList>
            <person name="Greshake Tzovaras B."/>
            <person name="Segers F."/>
            <person name="Bicker A."/>
            <person name="Dal Grande F."/>
            <person name="Otte J."/>
            <person name="Hankeln T."/>
            <person name="Schmitt I."/>
            <person name="Ebersberger I."/>
        </authorList>
    </citation>
    <scope>NUCLEOTIDE SEQUENCE [LARGE SCALE GENOMIC DNA]</scope>
    <source>
        <strain evidence="2">A1-1</strain>
    </source>
</reference>
<dbReference type="EMBL" id="VXIT01000007">
    <property type="protein sequence ID" value="KAA6411216.1"/>
    <property type="molecule type" value="Genomic_DNA"/>
</dbReference>
<accession>A0A5M8PNU5</accession>
<dbReference type="PANTHER" id="PTHR42085:SF1">
    <property type="entry name" value="F-BOX DOMAIN-CONTAINING PROTEIN"/>
    <property type="match status" value="1"/>
</dbReference>
<evidence type="ECO:0000313" key="3">
    <source>
        <dbReference type="Proteomes" id="UP000324767"/>
    </source>
</evidence>